<sequence>MAETLAAFIFCALLSGSAIFGVKLRGWLSEEHLSERTMEAIRLVTSLLVTFAALVLSLQLSSVKAAFDTAYRDRNADAAGLAQFDECLRSYGTEADPIRLDLRSYTAGVIASTWPDEPKPAGVSYPDTAAMAREGADPALGALIGRIGRAINGLNPADALRANLAAECRATYQRVQQRRWAVIEDVRGPVSPLFTSVMTFWLMLVFLSFGLQIPRKRLAAIVLAIGIVSISTVMFVITDLETHYGGLFGIPSTSMRDALAGMAR</sequence>
<comment type="caution">
    <text evidence="2">The sequence shown here is derived from an EMBL/GenBank/DDBJ whole genome shotgun (WGS) entry which is preliminary data.</text>
</comment>
<dbReference type="InterPro" id="IPR025333">
    <property type="entry name" value="DUF4239"/>
</dbReference>
<organism evidence="2 3">
    <name type="scientific">Bosea robiniae</name>
    <dbReference type="NCBI Taxonomy" id="1036780"/>
    <lineage>
        <taxon>Bacteria</taxon>
        <taxon>Pseudomonadati</taxon>
        <taxon>Pseudomonadota</taxon>
        <taxon>Alphaproteobacteria</taxon>
        <taxon>Hyphomicrobiales</taxon>
        <taxon>Boseaceae</taxon>
        <taxon>Bosea</taxon>
    </lineage>
</organism>
<keyword evidence="1" id="KW-0812">Transmembrane</keyword>
<keyword evidence="1" id="KW-1133">Transmembrane helix</keyword>
<evidence type="ECO:0008006" key="4">
    <source>
        <dbReference type="Google" id="ProtNLM"/>
    </source>
</evidence>
<feature type="transmembrane region" description="Helical" evidence="1">
    <location>
        <begin position="6"/>
        <end position="28"/>
    </location>
</feature>
<feature type="transmembrane region" description="Helical" evidence="1">
    <location>
        <begin position="40"/>
        <end position="60"/>
    </location>
</feature>
<feature type="transmembrane region" description="Helical" evidence="1">
    <location>
        <begin position="193"/>
        <end position="211"/>
    </location>
</feature>
<evidence type="ECO:0000256" key="1">
    <source>
        <dbReference type="SAM" id="Phobius"/>
    </source>
</evidence>
<proteinExistence type="predicted"/>
<evidence type="ECO:0000313" key="2">
    <source>
        <dbReference type="EMBL" id="SDF64096.1"/>
    </source>
</evidence>
<dbReference type="Proteomes" id="UP000199468">
    <property type="component" value="Unassembled WGS sequence"/>
</dbReference>
<keyword evidence="1" id="KW-0472">Membrane</keyword>
<accession>A0ABY0NKD1</accession>
<evidence type="ECO:0000313" key="3">
    <source>
        <dbReference type="Proteomes" id="UP000199468"/>
    </source>
</evidence>
<keyword evidence="3" id="KW-1185">Reference proteome</keyword>
<name>A0ABY0NKD1_9HYPH</name>
<protein>
    <recommendedName>
        <fullName evidence="4">DUF4239 domain-containing protein</fullName>
    </recommendedName>
</protein>
<dbReference type="EMBL" id="FNBZ01000001">
    <property type="protein sequence ID" value="SDF64096.1"/>
    <property type="molecule type" value="Genomic_DNA"/>
</dbReference>
<dbReference type="Pfam" id="PF14023">
    <property type="entry name" value="Bestrophin-like"/>
    <property type="match status" value="1"/>
</dbReference>
<gene>
    <name evidence="2" type="ORF">SAMN05421844_1011101</name>
</gene>
<feature type="transmembrane region" description="Helical" evidence="1">
    <location>
        <begin position="218"/>
        <end position="237"/>
    </location>
</feature>
<reference evidence="2 3" key="1">
    <citation type="submission" date="2016-10" db="EMBL/GenBank/DDBJ databases">
        <authorList>
            <person name="Varghese N."/>
            <person name="Submissions S."/>
        </authorList>
    </citation>
    <scope>NUCLEOTIDE SEQUENCE [LARGE SCALE GENOMIC DNA]</scope>
    <source>
        <strain evidence="2 3">DSM 26672</strain>
    </source>
</reference>
<dbReference type="RefSeq" id="WP_091856086.1">
    <property type="nucleotide sequence ID" value="NZ_FNBZ01000001.1"/>
</dbReference>